<dbReference type="AlphaFoldDB" id="A0AAJ6ZFB8"/>
<feature type="compositionally biased region" description="Basic residues" evidence="1">
    <location>
        <begin position="47"/>
        <end position="58"/>
    </location>
</feature>
<feature type="region of interest" description="Disordered" evidence="1">
    <location>
        <begin position="32"/>
        <end position="108"/>
    </location>
</feature>
<evidence type="ECO:0000313" key="3">
    <source>
        <dbReference type="RefSeq" id="XP_013171208.1"/>
    </source>
</evidence>
<dbReference type="RefSeq" id="XP_013171208.1">
    <property type="nucleotide sequence ID" value="XM_013315754.1"/>
</dbReference>
<keyword evidence="2" id="KW-0732">Signal</keyword>
<proteinExistence type="predicted"/>
<organism evidence="3">
    <name type="scientific">Papilio xuthus</name>
    <name type="common">Asian swallowtail butterfly</name>
    <dbReference type="NCBI Taxonomy" id="66420"/>
    <lineage>
        <taxon>Eukaryota</taxon>
        <taxon>Metazoa</taxon>
        <taxon>Ecdysozoa</taxon>
        <taxon>Arthropoda</taxon>
        <taxon>Hexapoda</taxon>
        <taxon>Insecta</taxon>
        <taxon>Pterygota</taxon>
        <taxon>Neoptera</taxon>
        <taxon>Endopterygota</taxon>
        <taxon>Lepidoptera</taxon>
        <taxon>Glossata</taxon>
        <taxon>Ditrysia</taxon>
        <taxon>Papilionoidea</taxon>
        <taxon>Papilionidae</taxon>
        <taxon>Papilioninae</taxon>
        <taxon>Papilio</taxon>
    </lineage>
</organism>
<gene>
    <name evidence="3" type="primary">LOC106120402</name>
</gene>
<name>A0AAJ6ZFB8_PAPXU</name>
<evidence type="ECO:0000256" key="1">
    <source>
        <dbReference type="SAM" id="MobiDB-lite"/>
    </source>
</evidence>
<reference evidence="3" key="1">
    <citation type="submission" date="2025-08" db="UniProtKB">
        <authorList>
            <consortium name="RefSeq"/>
        </authorList>
    </citation>
    <scope>IDENTIFICATION</scope>
</reference>
<protein>
    <submittedName>
        <fullName evidence="3">Uncharacterized protein LOC106120402 isoform X2</fullName>
    </submittedName>
</protein>
<accession>A0AAJ6ZFB8</accession>
<evidence type="ECO:0000256" key="2">
    <source>
        <dbReference type="SAM" id="SignalP"/>
    </source>
</evidence>
<feature type="signal peptide" evidence="2">
    <location>
        <begin position="1"/>
        <end position="21"/>
    </location>
</feature>
<dbReference type="GeneID" id="106120402"/>
<feature type="chain" id="PRO_5042528538" evidence="2">
    <location>
        <begin position="22"/>
        <end position="182"/>
    </location>
</feature>
<dbReference type="Proteomes" id="UP000694872">
    <property type="component" value="Unplaced"/>
</dbReference>
<sequence>MKSSVALLLFGLVVFVATTSARPNYSETDLSTFDENKELDHSTAQNRQHRRQRRRHSRQISDRLGGESNNNINTIEEDEEDEGRPISFKPVDSNTPSKPFPPVEHGSVQAGLTPISTTTAKPKKTPGVCEAAILLCCRFSKDVQKECFQRYGCMKTYSTGIACSPQAIGIVIQHFKEAYAPR</sequence>